<name>A0A016TZ67_9BILA</name>
<dbReference type="EMBL" id="JARK01001403">
    <property type="protein sequence ID" value="EYC08105.1"/>
    <property type="molecule type" value="Genomic_DNA"/>
</dbReference>
<sequence length="68" mass="7380">MKPFLLLIVLVMSLPVFSQYYGGYSPYGGYYPSWQRPFGGYGWGAYRHPITGAIDGALLGGLMGALEG</sequence>
<reference evidence="3" key="1">
    <citation type="journal article" date="2015" name="Nat. Genet.">
        <title>The genome and transcriptome of the zoonotic hookworm Ancylostoma ceylanicum identify infection-specific gene families.</title>
        <authorList>
            <person name="Schwarz E.M."/>
            <person name="Hu Y."/>
            <person name="Antoshechkin I."/>
            <person name="Miller M.M."/>
            <person name="Sternberg P.W."/>
            <person name="Aroian R.V."/>
        </authorList>
    </citation>
    <scope>NUCLEOTIDE SEQUENCE</scope>
    <source>
        <strain evidence="3">HY135</strain>
    </source>
</reference>
<protein>
    <submittedName>
        <fullName evidence="2">Uncharacterized protein</fullName>
    </submittedName>
</protein>
<evidence type="ECO:0000256" key="1">
    <source>
        <dbReference type="SAM" id="SignalP"/>
    </source>
</evidence>
<keyword evidence="1" id="KW-0732">Signal</keyword>
<keyword evidence="3" id="KW-1185">Reference proteome</keyword>
<feature type="chain" id="PRO_5001487687" evidence="1">
    <location>
        <begin position="19"/>
        <end position="68"/>
    </location>
</feature>
<proteinExistence type="predicted"/>
<organism evidence="2 3">
    <name type="scientific">Ancylostoma ceylanicum</name>
    <dbReference type="NCBI Taxonomy" id="53326"/>
    <lineage>
        <taxon>Eukaryota</taxon>
        <taxon>Metazoa</taxon>
        <taxon>Ecdysozoa</taxon>
        <taxon>Nematoda</taxon>
        <taxon>Chromadorea</taxon>
        <taxon>Rhabditida</taxon>
        <taxon>Rhabditina</taxon>
        <taxon>Rhabditomorpha</taxon>
        <taxon>Strongyloidea</taxon>
        <taxon>Ancylostomatidae</taxon>
        <taxon>Ancylostomatinae</taxon>
        <taxon>Ancylostoma</taxon>
    </lineage>
</organism>
<dbReference type="Proteomes" id="UP000024635">
    <property type="component" value="Unassembled WGS sequence"/>
</dbReference>
<dbReference type="AlphaFoldDB" id="A0A016TZ67"/>
<evidence type="ECO:0000313" key="2">
    <source>
        <dbReference type="EMBL" id="EYC08105.1"/>
    </source>
</evidence>
<comment type="caution">
    <text evidence="2">The sequence shown here is derived from an EMBL/GenBank/DDBJ whole genome shotgun (WGS) entry which is preliminary data.</text>
</comment>
<gene>
    <name evidence="2" type="primary">Acey_s0067.g121</name>
    <name evidence="2" type="ORF">Y032_0067g121</name>
</gene>
<evidence type="ECO:0000313" key="3">
    <source>
        <dbReference type="Proteomes" id="UP000024635"/>
    </source>
</evidence>
<feature type="signal peptide" evidence="1">
    <location>
        <begin position="1"/>
        <end position="18"/>
    </location>
</feature>
<accession>A0A016TZ67</accession>